<evidence type="ECO:0000256" key="4">
    <source>
        <dbReference type="ARBA" id="ARBA00022692"/>
    </source>
</evidence>
<keyword evidence="11" id="KW-1015">Disulfide bond</keyword>
<feature type="compositionally biased region" description="Polar residues" evidence="13">
    <location>
        <begin position="1487"/>
        <end position="1499"/>
    </location>
</feature>
<feature type="non-terminal residue" evidence="17">
    <location>
        <position position="2249"/>
    </location>
</feature>
<dbReference type="PRINTS" id="PR00700">
    <property type="entry name" value="PRTYPHPHTASE"/>
</dbReference>
<feature type="compositionally biased region" description="Polar residues" evidence="13">
    <location>
        <begin position="1515"/>
        <end position="1529"/>
    </location>
</feature>
<dbReference type="SMART" id="SM00404">
    <property type="entry name" value="PTPc_motif"/>
    <property type="match status" value="2"/>
</dbReference>
<evidence type="ECO:0000256" key="2">
    <source>
        <dbReference type="ARBA" id="ARBA00006246"/>
    </source>
</evidence>
<dbReference type="PROSITE" id="PS50055">
    <property type="entry name" value="TYR_PHOSPHATASE_PTP"/>
    <property type="match status" value="2"/>
</dbReference>
<evidence type="ECO:0000256" key="11">
    <source>
        <dbReference type="ARBA" id="ARBA00023157"/>
    </source>
</evidence>
<keyword evidence="9" id="KW-1133">Transmembrane helix</keyword>
<evidence type="ECO:0000256" key="6">
    <source>
        <dbReference type="ARBA" id="ARBA00022737"/>
    </source>
</evidence>
<dbReference type="SMART" id="SM00194">
    <property type="entry name" value="PTPc"/>
    <property type="match status" value="2"/>
</dbReference>
<feature type="region of interest" description="Disordered" evidence="13">
    <location>
        <begin position="2224"/>
        <end position="2249"/>
    </location>
</feature>
<dbReference type="PROSITE" id="PS00383">
    <property type="entry name" value="TYR_PHOSPHATASE_1"/>
    <property type="match status" value="1"/>
</dbReference>
<evidence type="ECO:0000256" key="12">
    <source>
        <dbReference type="ARBA" id="ARBA00023180"/>
    </source>
</evidence>
<protein>
    <recommendedName>
        <fullName evidence="3">protein-tyrosine-phosphatase</fullName>
        <ecNumber evidence="3">3.1.3.48</ecNumber>
    </recommendedName>
</protein>
<dbReference type="Pfam" id="PF00194">
    <property type="entry name" value="Carb_anhydrase"/>
    <property type="match status" value="1"/>
</dbReference>
<dbReference type="PROSITE" id="PS50056">
    <property type="entry name" value="TYR_PHOSPHATASE_2"/>
    <property type="match status" value="2"/>
</dbReference>
<keyword evidence="4" id="KW-0812">Transmembrane</keyword>
<keyword evidence="12" id="KW-0325">Glycoprotein</keyword>
<evidence type="ECO:0000256" key="5">
    <source>
        <dbReference type="ARBA" id="ARBA00022729"/>
    </source>
</evidence>
<accession>A0A851LBH6</accession>
<dbReference type="SMART" id="SM01057">
    <property type="entry name" value="Carb_anhydrase"/>
    <property type="match status" value="1"/>
</dbReference>
<keyword evidence="6" id="KW-0677">Repeat</keyword>
<evidence type="ECO:0000256" key="9">
    <source>
        <dbReference type="ARBA" id="ARBA00022989"/>
    </source>
</evidence>
<dbReference type="PANTHER" id="PTHR19134">
    <property type="entry name" value="RECEPTOR-TYPE TYROSINE-PROTEIN PHOSPHATASE"/>
    <property type="match status" value="1"/>
</dbReference>
<feature type="compositionally biased region" description="Polar residues" evidence="13">
    <location>
        <begin position="2224"/>
        <end position="2234"/>
    </location>
</feature>
<evidence type="ECO:0000256" key="8">
    <source>
        <dbReference type="ARBA" id="ARBA00022912"/>
    </source>
</evidence>
<dbReference type="EMBL" id="WBMX01001197">
    <property type="protein sequence ID" value="NXC15409.1"/>
    <property type="molecule type" value="Genomic_DNA"/>
</dbReference>
<gene>
    <name evidence="17" type="primary">Ptprz1</name>
    <name evidence="17" type="ORF">CORCRI_R12046</name>
</gene>
<evidence type="ECO:0000256" key="10">
    <source>
        <dbReference type="ARBA" id="ARBA00023136"/>
    </source>
</evidence>
<dbReference type="Proteomes" id="UP000621168">
    <property type="component" value="Unassembled WGS sequence"/>
</dbReference>
<sequence>FLGTLNQKNWGKKYPACNGAKQSPINIDEDLTQVNVNLKKLKFHGWEKETLEDTFIRNTGKTVEINLTNDYYVSGGGLDTVFKASKITFHWGKCNVSSDGSEHSLEGQKFPLEMQIYCYDADQFTNFEEAIKGNGKLRALSILFEIGLEDNLDYNPIINGVDSVSRFGKSPFISWHSLPAQQPDFFYLVLNFACSHYITKYIYYLSVLSFSFFSSGLAVFCEVLTMQQSGYVMLMDYLQNNFREQQYKFFGQVFSSYTGQEEIHEAALIFRKGKRKKHRPVSLTSMPGKIIEQILLETMLRHMENKEVIGDSQHGFTKGKSFLINLGAILNNLLPNTSYVLQIVAVCSNGLYGKYSDQVIVDMPLEDPEAVLIPELNETEEYEDEVDEKETEVDEETTVIPSTDSTVNQIRRKDFQVTTSSYSQGKMGTKPNEAKTNRYLTREEELRGKDDVFKAVYYPTSPPGSDISEEEEDPVLESRTIIGIPPQLIDSTKGTEEEYIYLSSGTEPTRITTTGHSDEDFLLSSFKPRQESEDFWSSVLTTSSTQLVTEETSQEDTLPSGSPDISMHDVLSQGSIKYVSEGVAPSSSDEPPRHTSSTDGNLWFRNTTDLTTQSVDTSDSRQLSQTYTDAFVEGLKPATVPYSSSPVVSQDTSDADLELPHYSTFAFSSAELSPHSVSSSSGEYGSASAASEVLSQTTQPVYNGEIPLQPSYSSEVFPLVTPLLFDSQMLDTTLATSDSDVTLHATPVFPSVDVSFEPTLSSYDDVPLLTFSSASSSRKMFHRLYTVSQMFPQSATPAVASDKVSLHASLTLAEGDTLIQPSLAQYADVVSHQTTHAASETLIFGHNRTHIFSQVEPSSSDLNMHVLSTMSELPYALSGNVGSLQSFTVSYDSAEFVHDSVDVFRQDPLFSSYNNVLVHKPSSVISQADTLLQPTRSLSSDVDWSEAYSGSESLLPDTDTLTVLNVSSSDSVDEITYESSGFSGVNKMLQKGDVIYGDERELQISSSLSEMASNAESKVTPELSTSVSNDDVIKQNTSLQEGPLPVSSTKGILPVSLAFPTTKIFDHDISKLTENYLSIQPLHVTPPAFDDTLLKPVLSASSDQALSAPAYSKMLSSTQPYFPETSATLNNEALLQSSFQSSGDGTLHNTAAVVPSDPILAESSRVHKDSSTFDQILHQMAPGSATTETMLHSTSAPSVADTVSNTFSKPTASLQSLSVSYASEEYVSSSLFNSEDVQQVMPSLYGSDVSFQLTSLENTNAFPPQAASAVTTPFLTGDTSPHVATPADSHISSSVFEGSEAASASSSSTLGFDPLHMPAVVSDSDVSIRHTLPLPNAHISVTAVPSKSEIPVTLSRLLVPSRESSGLSPSVMSSTNLWPSVVEDDYDEYDDGFPVSNCISCASHREAEDMVVEEQNTKVNNNKDQSNLIISSHSEKHEEEKISTAAPDSQINHATDRHNYTSLPTLTASVIPKKHDDPTVLENHIQTASVPLQNTSESKSWAVFTSDEESGSGQGTSDSLNDNETSTDFSFPDLNERDTEGAVEAGNSELTPGSSQSSASSVTSDHTSVFNISEAAGVQNCDFLSYSVMPEFQKISDNVLFLQYLFCFFPSRKCFQTAHFYLEDNTSPRVISAPPAPVFPVSGIFCRLFCGLVLAVGRRCLVCEIQSCTVDLGITSDSSNHPDNKNKNRYINIVAYDHTRVKLAQLAEKDGKLTDYINANYVDGYNKPKAYIAAQGPLKSTAEDFWRMIWEHNVEVIVMITNLVEKGRRKCDQYWPAEGSEEYGNFLVTQKSVHVLAYYTVRNFTLRNTKIKKGSQKGRSSGRIVTQYHYTQWPDMGVPEYTLPVLTFVRKASHAKRHAVGPVVVHCSAGVGRTGTYIVLDSMLQQIQHEGTVNIFGFLKHIRTQRNYLVQTEEQYIFIHDALVEAILSKETEVLETHIHAYVNALLIPGPTGKTRLEKQFKLLSQSTTQQCDYSTALKQCNREKNRTSSIIPVERSRVGISSLSGEGTDYINASYIMGYYQSNEFIITQHPLLHTIKDFWRMIWDHNAQLIVMLPDSQNMAEDEFVYWPNKDEPINCESFKVTMIAEEHKCLSNEEKLIIQDFILEATQDDYVLEVRHFQCPKWPNPDSPISKTFELISIIKEETSNRDGPMIVHDEHGGVTAGTFCALTTLMHQLENENSVDVYQVAKMINLMRPGVFTDIEQYQFLYKAILSLVSTRQEENPSASMDSNGSALPDGNVAESLESLV</sequence>
<dbReference type="Gene3D" id="3.10.200.10">
    <property type="entry name" value="Alpha carbonic anhydrase"/>
    <property type="match status" value="1"/>
</dbReference>
<keyword evidence="8" id="KW-0904">Protein phosphatase</keyword>
<dbReference type="SUPFAM" id="SSF52799">
    <property type="entry name" value="(Phosphotyrosine protein) phosphatases II"/>
    <property type="match status" value="2"/>
</dbReference>
<dbReference type="GO" id="GO:0004725">
    <property type="term" value="F:protein tyrosine phosphatase activity"/>
    <property type="evidence" value="ECO:0007669"/>
    <property type="project" value="UniProtKB-EC"/>
</dbReference>
<evidence type="ECO:0000259" key="14">
    <source>
        <dbReference type="PROSITE" id="PS50055"/>
    </source>
</evidence>
<feature type="region of interest" description="Disordered" evidence="13">
    <location>
        <begin position="1487"/>
        <end position="1535"/>
    </location>
</feature>
<comment type="similarity">
    <text evidence="2">Belongs to the protein-tyrosine phosphatase family. Receptor class 5 subfamily.</text>
</comment>
<feature type="region of interest" description="Disordered" evidence="13">
    <location>
        <begin position="545"/>
        <end position="567"/>
    </location>
</feature>
<feature type="non-terminal residue" evidence="17">
    <location>
        <position position="1"/>
    </location>
</feature>
<comment type="subcellular location">
    <subcellularLocation>
        <location evidence="1">Membrane</location>
        <topology evidence="1">Single-pass type I membrane protein</topology>
    </subcellularLocation>
</comment>
<feature type="compositionally biased region" description="Polar residues" evidence="13">
    <location>
        <begin position="585"/>
        <end position="605"/>
    </location>
</feature>
<dbReference type="InterPro" id="IPR029021">
    <property type="entry name" value="Prot-tyrosine_phosphatase-like"/>
</dbReference>
<evidence type="ECO:0000256" key="7">
    <source>
        <dbReference type="ARBA" id="ARBA00022801"/>
    </source>
</evidence>
<organism evidence="17 18">
    <name type="scientific">Corythaeola cristata</name>
    <name type="common">Great blue turaco</name>
    <dbReference type="NCBI Taxonomy" id="103954"/>
    <lineage>
        <taxon>Eukaryota</taxon>
        <taxon>Metazoa</taxon>
        <taxon>Chordata</taxon>
        <taxon>Craniata</taxon>
        <taxon>Vertebrata</taxon>
        <taxon>Euteleostomi</taxon>
        <taxon>Archelosauria</taxon>
        <taxon>Archosauria</taxon>
        <taxon>Dinosauria</taxon>
        <taxon>Saurischia</taxon>
        <taxon>Theropoda</taxon>
        <taxon>Coelurosauria</taxon>
        <taxon>Aves</taxon>
        <taxon>Neognathae</taxon>
        <taxon>Neoaves</taxon>
        <taxon>Otidimorphae</taxon>
        <taxon>Musophagiformes</taxon>
        <taxon>Musophagidae</taxon>
        <taxon>Corythaeola</taxon>
    </lineage>
</organism>
<dbReference type="Gene3D" id="3.90.190.10">
    <property type="entry name" value="Protein tyrosine phosphatase superfamily"/>
    <property type="match status" value="2"/>
</dbReference>
<dbReference type="OrthoDB" id="6022401at2759"/>
<dbReference type="SUPFAM" id="SSF51069">
    <property type="entry name" value="Carbonic anhydrase"/>
    <property type="match status" value="1"/>
</dbReference>
<feature type="domain" description="Tyrosine specific protein phosphatases" evidence="15">
    <location>
        <begin position="1843"/>
        <end position="1917"/>
    </location>
</feature>
<feature type="region of interest" description="Disordered" evidence="13">
    <location>
        <begin position="1434"/>
        <end position="1459"/>
    </location>
</feature>
<proteinExistence type="inferred from homology"/>
<feature type="domain" description="Tyrosine-protein phosphatase" evidence="14">
    <location>
        <begin position="1957"/>
        <end position="2216"/>
    </location>
</feature>
<dbReference type="PROSITE" id="PS51144">
    <property type="entry name" value="ALPHA_CA_2"/>
    <property type="match status" value="1"/>
</dbReference>
<dbReference type="InterPro" id="IPR000242">
    <property type="entry name" value="PTP_cat"/>
</dbReference>
<evidence type="ECO:0000313" key="17">
    <source>
        <dbReference type="EMBL" id="NXC15409.1"/>
    </source>
</evidence>
<dbReference type="InterPro" id="IPR001148">
    <property type="entry name" value="CA_dom"/>
</dbReference>
<feature type="domain" description="Alpha-carbonic anhydrase" evidence="16">
    <location>
        <begin position="1"/>
        <end position="257"/>
    </location>
</feature>
<reference evidence="17" key="1">
    <citation type="submission" date="2019-09" db="EMBL/GenBank/DDBJ databases">
        <title>Bird 10,000 Genomes (B10K) Project - Family phase.</title>
        <authorList>
            <person name="Zhang G."/>
        </authorList>
    </citation>
    <scope>NUCLEOTIDE SEQUENCE</scope>
    <source>
        <strain evidence="17">B10K-CU-031-40</strain>
    </source>
</reference>
<dbReference type="FunFam" id="3.90.190.10:FF:000013">
    <property type="entry name" value="receptor-type tyrosine-protein phosphatase zeta isoform X1"/>
    <property type="match status" value="1"/>
</dbReference>
<dbReference type="InterPro" id="IPR036398">
    <property type="entry name" value="CA_dom_sf"/>
</dbReference>
<name>A0A851LBH6_CORCR</name>
<dbReference type="FunFam" id="3.90.190.10:FF:000016">
    <property type="entry name" value="receptor-type tyrosine-protein phosphatase gamma isoform X1"/>
    <property type="match status" value="1"/>
</dbReference>
<dbReference type="Pfam" id="PF00102">
    <property type="entry name" value="Y_phosphatase"/>
    <property type="match status" value="2"/>
</dbReference>
<evidence type="ECO:0000256" key="3">
    <source>
        <dbReference type="ARBA" id="ARBA00013064"/>
    </source>
</evidence>
<evidence type="ECO:0000259" key="15">
    <source>
        <dbReference type="PROSITE" id="PS50056"/>
    </source>
</evidence>
<comment type="caution">
    <text evidence="17">The sequence shown here is derived from an EMBL/GenBank/DDBJ whole genome shotgun (WGS) entry which is preliminary data.</text>
</comment>
<dbReference type="InterPro" id="IPR050348">
    <property type="entry name" value="Protein-Tyr_Phosphatase"/>
</dbReference>
<keyword evidence="10" id="KW-0472">Membrane</keyword>
<feature type="region of interest" description="Disordered" evidence="13">
    <location>
        <begin position="580"/>
        <end position="605"/>
    </location>
</feature>
<dbReference type="GO" id="GO:0005886">
    <property type="term" value="C:plasma membrane"/>
    <property type="evidence" value="ECO:0007669"/>
    <property type="project" value="UniProtKB-ARBA"/>
</dbReference>
<dbReference type="CDD" id="cd17669">
    <property type="entry name" value="R-PTP-Z-2"/>
    <property type="match status" value="1"/>
</dbReference>
<keyword evidence="7" id="KW-0378">Hydrolase</keyword>
<evidence type="ECO:0000256" key="1">
    <source>
        <dbReference type="ARBA" id="ARBA00004479"/>
    </source>
</evidence>
<keyword evidence="5" id="KW-0732">Signal</keyword>
<evidence type="ECO:0000313" key="18">
    <source>
        <dbReference type="Proteomes" id="UP000621168"/>
    </source>
</evidence>
<evidence type="ECO:0000256" key="13">
    <source>
        <dbReference type="SAM" id="MobiDB-lite"/>
    </source>
</evidence>
<evidence type="ECO:0000259" key="16">
    <source>
        <dbReference type="PROSITE" id="PS51144"/>
    </source>
</evidence>
<feature type="domain" description="Tyrosine specific protein phosphatases" evidence="15">
    <location>
        <begin position="2133"/>
        <end position="2207"/>
    </location>
</feature>
<keyword evidence="18" id="KW-1185">Reference proteome</keyword>
<dbReference type="InterPro" id="IPR016130">
    <property type="entry name" value="Tyr_Pase_AS"/>
</dbReference>
<dbReference type="InterPro" id="IPR000387">
    <property type="entry name" value="Tyr_Pase_dom"/>
</dbReference>
<dbReference type="EC" id="3.1.3.48" evidence="3"/>
<dbReference type="InterPro" id="IPR003595">
    <property type="entry name" value="Tyr_Pase_cat"/>
</dbReference>
<dbReference type="PANTHER" id="PTHR19134:SF461">
    <property type="entry name" value="RECEPTOR-TYPE TYROSINE-PROTEIN PHOSPHATASE ZETA"/>
    <property type="match status" value="1"/>
</dbReference>
<feature type="domain" description="Tyrosine-protein phosphatase" evidence="14">
    <location>
        <begin position="1678"/>
        <end position="1926"/>
    </location>
</feature>